<keyword evidence="3" id="KW-1185">Reference proteome</keyword>
<reference evidence="2 3" key="1">
    <citation type="submission" date="2022-06" db="EMBL/GenBank/DDBJ databases">
        <title>Roseomonas CN29.</title>
        <authorList>
            <person name="Cheng Y."/>
            <person name="He X."/>
        </authorList>
    </citation>
    <scope>NUCLEOTIDE SEQUENCE [LARGE SCALE GENOMIC DNA]</scope>
    <source>
        <strain evidence="2 3">CN29</strain>
    </source>
</reference>
<accession>A0ABT1X051</accession>
<evidence type="ECO:0000313" key="2">
    <source>
        <dbReference type="EMBL" id="MCR0981478.1"/>
    </source>
</evidence>
<dbReference type="PROSITE" id="PS51729">
    <property type="entry name" value="GNAT_YJDJ"/>
    <property type="match status" value="1"/>
</dbReference>
<evidence type="ECO:0000313" key="3">
    <source>
        <dbReference type="Proteomes" id="UP001524642"/>
    </source>
</evidence>
<feature type="domain" description="N-acetyltransferase" evidence="1">
    <location>
        <begin position="5"/>
        <end position="91"/>
    </location>
</feature>
<comment type="caution">
    <text evidence="2">The sequence shown here is derived from an EMBL/GenBank/DDBJ whole genome shotgun (WGS) entry which is preliminary data.</text>
</comment>
<proteinExistence type="predicted"/>
<protein>
    <submittedName>
        <fullName evidence="2">N-acetyltransferase</fullName>
    </submittedName>
</protein>
<dbReference type="PANTHER" id="PTHR31435">
    <property type="entry name" value="PROTEIN NATD1"/>
    <property type="match status" value="1"/>
</dbReference>
<dbReference type="InterPro" id="IPR045057">
    <property type="entry name" value="Gcn5-rel_NAT"/>
</dbReference>
<sequence>MSDVTDNTARQRFELDVGVGEPAFIAYERDGGTITLVHTIVPEAASGQGAGSRLVRGALAIIRVQGLRVVPQCSFVAAYMERHPEERDLLA</sequence>
<dbReference type="Gene3D" id="3.40.630.30">
    <property type="match status" value="1"/>
</dbReference>
<evidence type="ECO:0000259" key="1">
    <source>
        <dbReference type="PROSITE" id="PS51729"/>
    </source>
</evidence>
<dbReference type="InterPro" id="IPR016181">
    <property type="entry name" value="Acyl_CoA_acyltransferase"/>
</dbReference>
<dbReference type="Proteomes" id="UP001524642">
    <property type="component" value="Unassembled WGS sequence"/>
</dbReference>
<dbReference type="Pfam" id="PF14542">
    <property type="entry name" value="Acetyltransf_CG"/>
    <property type="match status" value="1"/>
</dbReference>
<name>A0ABT1X051_9PROT</name>
<dbReference type="SUPFAM" id="SSF55729">
    <property type="entry name" value="Acyl-CoA N-acyltransferases (Nat)"/>
    <property type="match status" value="1"/>
</dbReference>
<gene>
    <name evidence="2" type="ORF">NRP21_05400</name>
</gene>
<organism evidence="2 3">
    <name type="scientific">Roseomonas populi</name>
    <dbReference type="NCBI Taxonomy" id="3121582"/>
    <lineage>
        <taxon>Bacteria</taxon>
        <taxon>Pseudomonadati</taxon>
        <taxon>Pseudomonadota</taxon>
        <taxon>Alphaproteobacteria</taxon>
        <taxon>Acetobacterales</taxon>
        <taxon>Roseomonadaceae</taxon>
        <taxon>Roseomonas</taxon>
    </lineage>
</organism>
<dbReference type="PANTHER" id="PTHR31435:SF10">
    <property type="entry name" value="BSR4717 PROTEIN"/>
    <property type="match status" value="1"/>
</dbReference>
<dbReference type="RefSeq" id="WP_257715154.1">
    <property type="nucleotide sequence ID" value="NZ_JANJOU010000003.1"/>
</dbReference>
<dbReference type="EMBL" id="JANJOU010000003">
    <property type="protein sequence ID" value="MCR0981478.1"/>
    <property type="molecule type" value="Genomic_DNA"/>
</dbReference>
<dbReference type="InterPro" id="IPR031165">
    <property type="entry name" value="GNAT_YJDJ"/>
</dbReference>